<reference evidence="2 3" key="1">
    <citation type="submission" date="2019-07" db="EMBL/GenBank/DDBJ databases">
        <title>De Novo Assembly of kiwifruit Actinidia rufa.</title>
        <authorList>
            <person name="Sugita-Konishi S."/>
            <person name="Sato K."/>
            <person name="Mori E."/>
            <person name="Abe Y."/>
            <person name="Kisaki G."/>
            <person name="Hamano K."/>
            <person name="Suezawa K."/>
            <person name="Otani M."/>
            <person name="Fukuda T."/>
            <person name="Manabe T."/>
            <person name="Gomi K."/>
            <person name="Tabuchi M."/>
            <person name="Akimitsu K."/>
            <person name="Kataoka I."/>
        </authorList>
    </citation>
    <scope>NUCLEOTIDE SEQUENCE [LARGE SCALE GENOMIC DNA]</scope>
    <source>
        <strain evidence="3">cv. Fuchu</strain>
    </source>
</reference>
<dbReference type="AlphaFoldDB" id="A0A7J0F7A7"/>
<feature type="region of interest" description="Disordered" evidence="1">
    <location>
        <begin position="54"/>
        <end position="74"/>
    </location>
</feature>
<gene>
    <name evidence="2" type="ORF">Acr_09g0010340</name>
</gene>
<name>A0A7J0F7A7_9ERIC</name>
<accession>A0A7J0F7A7</accession>
<evidence type="ECO:0008006" key="4">
    <source>
        <dbReference type="Google" id="ProtNLM"/>
    </source>
</evidence>
<organism evidence="2 3">
    <name type="scientific">Actinidia rufa</name>
    <dbReference type="NCBI Taxonomy" id="165716"/>
    <lineage>
        <taxon>Eukaryota</taxon>
        <taxon>Viridiplantae</taxon>
        <taxon>Streptophyta</taxon>
        <taxon>Embryophyta</taxon>
        <taxon>Tracheophyta</taxon>
        <taxon>Spermatophyta</taxon>
        <taxon>Magnoliopsida</taxon>
        <taxon>eudicotyledons</taxon>
        <taxon>Gunneridae</taxon>
        <taxon>Pentapetalae</taxon>
        <taxon>asterids</taxon>
        <taxon>Ericales</taxon>
        <taxon>Actinidiaceae</taxon>
        <taxon>Actinidia</taxon>
    </lineage>
</organism>
<comment type="caution">
    <text evidence="2">The sequence shown here is derived from an EMBL/GenBank/DDBJ whole genome shotgun (WGS) entry which is preliminary data.</text>
</comment>
<dbReference type="Proteomes" id="UP000585474">
    <property type="component" value="Unassembled WGS sequence"/>
</dbReference>
<sequence length="260" mass="29630">MDTRGKTNIEFRNEVSEVLACHESSFDQIHATLQTIFTDLQVLKAQTNVSTTGDANPFAVSDASQSTKPYPQPRTPNSTLKLYFPKFTGEDPTRWIYRAEQHFEFQGIVPAQRVQLALFHLEGIAFKWHCWFVKFKGFVNWTEFTMALLRRFGPTEYEKPSETLTHNHLIDIFIVGLKGEVRLDVKLKTPHTLSEAIGVARLVEECNNLQKKPTPTIDLLGPPPHLKNTPIAETSPPPIKRITYQEACNRQENGLCVLLR</sequence>
<dbReference type="OrthoDB" id="2013610at2759"/>
<feature type="compositionally biased region" description="Polar residues" evidence="1">
    <location>
        <begin position="62"/>
        <end position="74"/>
    </location>
</feature>
<evidence type="ECO:0000313" key="3">
    <source>
        <dbReference type="Proteomes" id="UP000585474"/>
    </source>
</evidence>
<evidence type="ECO:0000313" key="2">
    <source>
        <dbReference type="EMBL" id="GFY94588.1"/>
    </source>
</evidence>
<proteinExistence type="predicted"/>
<evidence type="ECO:0000256" key="1">
    <source>
        <dbReference type="SAM" id="MobiDB-lite"/>
    </source>
</evidence>
<dbReference type="EMBL" id="BJWL01000009">
    <property type="protein sequence ID" value="GFY94588.1"/>
    <property type="molecule type" value="Genomic_DNA"/>
</dbReference>
<keyword evidence="3" id="KW-1185">Reference proteome</keyword>
<protein>
    <recommendedName>
        <fullName evidence="4">Retrotransposon gag domain-containing protein</fullName>
    </recommendedName>
</protein>